<dbReference type="GO" id="GO:0046514">
    <property type="term" value="P:ceramide catabolic process"/>
    <property type="evidence" value="ECO:0007669"/>
    <property type="project" value="InterPro"/>
</dbReference>
<reference evidence="5 6" key="1">
    <citation type="submission" date="2017-07" db="EMBL/GenBank/DDBJ databases">
        <authorList>
            <person name="Talla V."/>
            <person name="Backstrom N."/>
        </authorList>
    </citation>
    <scope>NUCLEOTIDE SEQUENCE [LARGE SCALE GENOMIC DNA]</scope>
</reference>
<keyword evidence="3" id="KW-0732">Signal</keyword>
<dbReference type="PANTHER" id="PTHR12670:SF1">
    <property type="entry name" value="NEUTRAL CERAMIDASE"/>
    <property type="match status" value="1"/>
</dbReference>
<dbReference type="Proteomes" id="UP000324832">
    <property type="component" value="Unassembled WGS sequence"/>
</dbReference>
<feature type="domain" description="Neutral/alkaline non-lysosomal ceramidase N-terminal" evidence="4">
    <location>
        <begin position="21"/>
        <end position="240"/>
    </location>
</feature>
<evidence type="ECO:0000313" key="5">
    <source>
        <dbReference type="EMBL" id="VVD05075.1"/>
    </source>
</evidence>
<feature type="binding site" evidence="2">
    <location>
        <position position="222"/>
    </location>
    <ligand>
        <name>Zn(2+)</name>
        <dbReference type="ChEBI" id="CHEBI:29105"/>
    </ligand>
</feature>
<dbReference type="GO" id="GO:0046872">
    <property type="term" value="F:metal ion binding"/>
    <property type="evidence" value="ECO:0007669"/>
    <property type="project" value="UniProtKB-KW"/>
</dbReference>
<dbReference type="GO" id="GO:0017040">
    <property type="term" value="F:N-acylsphingosine amidohydrolase activity"/>
    <property type="evidence" value="ECO:0007669"/>
    <property type="project" value="InterPro"/>
</dbReference>
<dbReference type="Pfam" id="PF04734">
    <property type="entry name" value="Ceramidase_alk"/>
    <property type="match status" value="1"/>
</dbReference>
<feature type="signal peptide" evidence="3">
    <location>
        <begin position="1"/>
        <end position="16"/>
    </location>
</feature>
<gene>
    <name evidence="5" type="ORF">LSINAPIS_LOCUS14690</name>
</gene>
<keyword evidence="6" id="KW-1185">Reference proteome</keyword>
<protein>
    <recommendedName>
        <fullName evidence="1">Neutral ceramidase</fullName>
    </recommendedName>
</protein>
<dbReference type="EMBL" id="FZQP02006927">
    <property type="protein sequence ID" value="VVD05075.1"/>
    <property type="molecule type" value="Genomic_DNA"/>
</dbReference>
<evidence type="ECO:0000256" key="3">
    <source>
        <dbReference type="SAM" id="SignalP"/>
    </source>
</evidence>
<keyword evidence="2" id="KW-0862">Zinc</keyword>
<dbReference type="InterPro" id="IPR006823">
    <property type="entry name" value="Ceramidase_alk"/>
</dbReference>
<evidence type="ECO:0000259" key="4">
    <source>
        <dbReference type="Pfam" id="PF04734"/>
    </source>
</evidence>
<evidence type="ECO:0000256" key="1">
    <source>
        <dbReference type="ARBA" id="ARBA00019235"/>
    </source>
</evidence>
<feature type="chain" id="PRO_5023106447" description="Neutral ceramidase" evidence="3">
    <location>
        <begin position="17"/>
        <end position="241"/>
    </location>
</feature>
<dbReference type="GO" id="GO:0042759">
    <property type="term" value="P:long-chain fatty acid biosynthetic process"/>
    <property type="evidence" value="ECO:0007669"/>
    <property type="project" value="TreeGrafter"/>
</dbReference>
<sequence length="241" mass="26889">MTMLVVVAFVCAFVTAAHPLRVGTGIADITGPPAEIRFMGYANFEQIGNGIHLRQFSRAFVFDEGPNSSTRFVFVSVDACMMADGLRKEVIKRLQKRYGDIYNENNVIISGTHTHSTPGGFLMYFLFELPILGFVKETYTAYIAGILKSIIIAHNNLTPARMEFGEGELLNANINRSPSSYLRNPPEERARYKYDVDKTLTQVRFLSPSNDILGVINWFPVHPTSMNNTNKLISSDNVGVV</sequence>
<keyword evidence="2" id="KW-0479">Metal-binding</keyword>
<feature type="binding site" evidence="2">
    <location>
        <position position="113"/>
    </location>
    <ligand>
        <name>Zn(2+)</name>
        <dbReference type="ChEBI" id="CHEBI:29105"/>
    </ligand>
</feature>
<dbReference type="InterPro" id="IPR031329">
    <property type="entry name" value="NEUT/ALK_ceramidase_N"/>
</dbReference>
<dbReference type="AlphaFoldDB" id="A0A5E4R5J2"/>
<comment type="cofactor">
    <cofactor evidence="2">
        <name>Zn(2+)</name>
        <dbReference type="ChEBI" id="CHEBI:29105"/>
    </cofactor>
    <text evidence="2">Binds 1 zinc ion per subunit.</text>
</comment>
<name>A0A5E4R5J2_9NEOP</name>
<dbReference type="GO" id="GO:0005576">
    <property type="term" value="C:extracellular region"/>
    <property type="evidence" value="ECO:0007669"/>
    <property type="project" value="TreeGrafter"/>
</dbReference>
<evidence type="ECO:0000313" key="6">
    <source>
        <dbReference type="Proteomes" id="UP000324832"/>
    </source>
</evidence>
<dbReference type="GO" id="GO:0046512">
    <property type="term" value="P:sphingosine biosynthetic process"/>
    <property type="evidence" value="ECO:0007669"/>
    <property type="project" value="TreeGrafter"/>
</dbReference>
<accession>A0A5E4R5J2</accession>
<dbReference type="PANTHER" id="PTHR12670">
    <property type="entry name" value="CERAMIDASE"/>
    <property type="match status" value="1"/>
</dbReference>
<organism evidence="5 6">
    <name type="scientific">Leptidea sinapis</name>
    <dbReference type="NCBI Taxonomy" id="189913"/>
    <lineage>
        <taxon>Eukaryota</taxon>
        <taxon>Metazoa</taxon>
        <taxon>Ecdysozoa</taxon>
        <taxon>Arthropoda</taxon>
        <taxon>Hexapoda</taxon>
        <taxon>Insecta</taxon>
        <taxon>Pterygota</taxon>
        <taxon>Neoptera</taxon>
        <taxon>Endopterygota</taxon>
        <taxon>Lepidoptera</taxon>
        <taxon>Glossata</taxon>
        <taxon>Ditrysia</taxon>
        <taxon>Papilionoidea</taxon>
        <taxon>Pieridae</taxon>
        <taxon>Dismorphiinae</taxon>
        <taxon>Leptidea</taxon>
    </lineage>
</organism>
<dbReference type="GO" id="GO:0016020">
    <property type="term" value="C:membrane"/>
    <property type="evidence" value="ECO:0007669"/>
    <property type="project" value="GOC"/>
</dbReference>
<evidence type="ECO:0000256" key="2">
    <source>
        <dbReference type="PIRSR" id="PIRSR606823-2"/>
    </source>
</evidence>
<proteinExistence type="predicted"/>